<dbReference type="RefSeq" id="WP_345173496.1">
    <property type="nucleotide sequence ID" value="NZ_BAABFQ010000005.1"/>
</dbReference>
<dbReference type="EMBL" id="JBHSMD010000006">
    <property type="protein sequence ID" value="MFC5495256.1"/>
    <property type="molecule type" value="Genomic_DNA"/>
</dbReference>
<protein>
    <recommendedName>
        <fullName evidence="3">DUF2470 domain-containing protein</fullName>
    </recommendedName>
</protein>
<sequence>MLPSDSRRLAADARSILACPASASLVVEGEPNAIEDRLELCDDGGTPALYCPPDSPVARAAARRASALLTLTSGLGPRTGPDRADTLTLGGRLQPTHGEAIVLHLNFVLLARDDRQHKISLEDFRSPEHRMNRGHLQRSTEHANECHQDELRRAVSLGTGTRPTEILGVQISRLSPEGVEVQWVDEQGAHQQVLRFPRPAHDIADLGELLRRGLYAGLRL</sequence>
<evidence type="ECO:0008006" key="3">
    <source>
        <dbReference type="Google" id="ProtNLM"/>
    </source>
</evidence>
<organism evidence="1 2">
    <name type="scientific">Nocardioides caricicola</name>
    <dbReference type="NCBI Taxonomy" id="634770"/>
    <lineage>
        <taxon>Bacteria</taxon>
        <taxon>Bacillati</taxon>
        <taxon>Actinomycetota</taxon>
        <taxon>Actinomycetes</taxon>
        <taxon>Propionibacteriales</taxon>
        <taxon>Nocardioidaceae</taxon>
        <taxon>Nocardioides</taxon>
    </lineage>
</organism>
<proteinExistence type="predicted"/>
<reference evidence="2" key="1">
    <citation type="journal article" date="2019" name="Int. J. Syst. Evol. Microbiol.">
        <title>The Global Catalogue of Microorganisms (GCM) 10K type strain sequencing project: providing services to taxonomists for standard genome sequencing and annotation.</title>
        <authorList>
            <consortium name="The Broad Institute Genomics Platform"/>
            <consortium name="The Broad Institute Genome Sequencing Center for Infectious Disease"/>
            <person name="Wu L."/>
            <person name="Ma J."/>
        </authorList>
    </citation>
    <scope>NUCLEOTIDE SEQUENCE [LARGE SCALE GENOMIC DNA]</scope>
    <source>
        <strain evidence="2">KACC 13778</strain>
    </source>
</reference>
<accession>A0ABW0N3L0</accession>
<evidence type="ECO:0000313" key="2">
    <source>
        <dbReference type="Proteomes" id="UP001595956"/>
    </source>
</evidence>
<dbReference type="SUPFAM" id="SSF50475">
    <property type="entry name" value="FMN-binding split barrel"/>
    <property type="match status" value="1"/>
</dbReference>
<gene>
    <name evidence="1" type="ORF">ACFPKY_19245</name>
</gene>
<dbReference type="InterPro" id="IPR037119">
    <property type="entry name" value="Haem_oxidase_HugZ-like_sf"/>
</dbReference>
<dbReference type="Gene3D" id="3.20.180.10">
    <property type="entry name" value="PNP-oxidase-like"/>
    <property type="match status" value="1"/>
</dbReference>
<dbReference type="Proteomes" id="UP001595956">
    <property type="component" value="Unassembled WGS sequence"/>
</dbReference>
<name>A0ABW0N3L0_9ACTN</name>
<comment type="caution">
    <text evidence="1">The sequence shown here is derived from an EMBL/GenBank/DDBJ whole genome shotgun (WGS) entry which is preliminary data.</text>
</comment>
<keyword evidence="2" id="KW-1185">Reference proteome</keyword>
<evidence type="ECO:0000313" key="1">
    <source>
        <dbReference type="EMBL" id="MFC5495256.1"/>
    </source>
</evidence>